<dbReference type="InterPro" id="IPR000182">
    <property type="entry name" value="GNAT_dom"/>
</dbReference>
<feature type="domain" description="N-acetyltransferase" evidence="1">
    <location>
        <begin position="85"/>
        <end position="218"/>
    </location>
</feature>
<evidence type="ECO:0000313" key="3">
    <source>
        <dbReference type="Proteomes" id="UP001262754"/>
    </source>
</evidence>
<evidence type="ECO:0000313" key="2">
    <source>
        <dbReference type="EMBL" id="MDR6530658.1"/>
    </source>
</evidence>
<organism evidence="2 3">
    <name type="scientific">Caulobacter rhizosphaerae</name>
    <dbReference type="NCBI Taxonomy" id="2010972"/>
    <lineage>
        <taxon>Bacteria</taxon>
        <taxon>Pseudomonadati</taxon>
        <taxon>Pseudomonadota</taxon>
        <taxon>Alphaproteobacteria</taxon>
        <taxon>Caulobacterales</taxon>
        <taxon>Caulobacteraceae</taxon>
        <taxon>Caulobacter</taxon>
    </lineage>
</organism>
<protein>
    <submittedName>
        <fullName evidence="2">GNAT superfamily N-acetyltransferase</fullName>
    </submittedName>
</protein>
<dbReference type="Pfam" id="PF13508">
    <property type="entry name" value="Acetyltransf_7"/>
    <property type="match status" value="1"/>
</dbReference>
<dbReference type="Proteomes" id="UP001262754">
    <property type="component" value="Unassembled WGS sequence"/>
</dbReference>
<keyword evidence="3" id="KW-1185">Reference proteome</keyword>
<dbReference type="InterPro" id="IPR016181">
    <property type="entry name" value="Acyl_CoA_acyltransferase"/>
</dbReference>
<accession>A0ABU1MWU6</accession>
<dbReference type="EMBL" id="JAVDRL010000004">
    <property type="protein sequence ID" value="MDR6530658.1"/>
    <property type="molecule type" value="Genomic_DNA"/>
</dbReference>
<reference evidence="2 3" key="1">
    <citation type="submission" date="2023-07" db="EMBL/GenBank/DDBJ databases">
        <title>Sorghum-associated microbial communities from plants grown in Nebraska, USA.</title>
        <authorList>
            <person name="Schachtman D."/>
        </authorList>
    </citation>
    <scope>NUCLEOTIDE SEQUENCE [LARGE SCALE GENOMIC DNA]</scope>
    <source>
        <strain evidence="2 3">DS2154</strain>
    </source>
</reference>
<dbReference type="PROSITE" id="PS51186">
    <property type="entry name" value="GNAT"/>
    <property type="match status" value="1"/>
</dbReference>
<evidence type="ECO:0000259" key="1">
    <source>
        <dbReference type="PROSITE" id="PS51186"/>
    </source>
</evidence>
<dbReference type="CDD" id="cd04301">
    <property type="entry name" value="NAT_SF"/>
    <property type="match status" value="1"/>
</dbReference>
<comment type="caution">
    <text evidence="2">The sequence shown here is derived from an EMBL/GenBank/DDBJ whole genome shotgun (WGS) entry which is preliminary data.</text>
</comment>
<proteinExistence type="predicted"/>
<sequence length="218" mass="22329">MGGSADPALVEAWAAGWALSRGVGAPIQAMGGHRLVVGQPGHAERLIFPALDAAALSDLAASITAPGIFLKAFCPPEALLAAVDARWSPQPPGDLMAVDLVAVPPSVAPAAGYVQDLRAEGEVLVVEIRDADGELAASGRAALTAGFAVFDKIITDPAHQRRGLGRAVMGVLGERARALGAEQGVLVATPEGRALYEVLGWRFEGRMETVVIPDGASG</sequence>
<dbReference type="SUPFAM" id="SSF55729">
    <property type="entry name" value="Acyl-CoA N-acyltransferases (Nat)"/>
    <property type="match status" value="1"/>
</dbReference>
<name>A0ABU1MWU6_9CAUL</name>
<dbReference type="RefSeq" id="WP_310030273.1">
    <property type="nucleotide sequence ID" value="NZ_JAVDRL010000004.1"/>
</dbReference>
<dbReference type="Gene3D" id="3.40.630.30">
    <property type="match status" value="1"/>
</dbReference>
<gene>
    <name evidence="2" type="ORF">J2800_001397</name>
</gene>